<protein>
    <submittedName>
        <fullName evidence="1">Uncharacterized protein</fullName>
    </submittedName>
</protein>
<name>A0AAJ0E3E0_9PEZI</name>
<evidence type="ECO:0000313" key="1">
    <source>
        <dbReference type="EMBL" id="KAK1530832.1"/>
    </source>
</evidence>
<dbReference type="EMBL" id="MOOE01000005">
    <property type="protein sequence ID" value="KAK1530832.1"/>
    <property type="molecule type" value="Genomic_DNA"/>
</dbReference>
<dbReference type="Proteomes" id="UP001240678">
    <property type="component" value="Unassembled WGS sequence"/>
</dbReference>
<organism evidence="1 2">
    <name type="scientific">Colletotrichum costaricense</name>
    <dbReference type="NCBI Taxonomy" id="1209916"/>
    <lineage>
        <taxon>Eukaryota</taxon>
        <taxon>Fungi</taxon>
        <taxon>Dikarya</taxon>
        <taxon>Ascomycota</taxon>
        <taxon>Pezizomycotina</taxon>
        <taxon>Sordariomycetes</taxon>
        <taxon>Hypocreomycetidae</taxon>
        <taxon>Glomerellales</taxon>
        <taxon>Glomerellaceae</taxon>
        <taxon>Colletotrichum</taxon>
        <taxon>Colletotrichum acutatum species complex</taxon>
    </lineage>
</organism>
<sequence>MTVNSIRCRPLLLDLARTSRSIAQGTSHGCLCLLFSRLRSHVLSRSWLTLISRHCRVQTYFAAYNGSRIIPSSLYTQAFRPGNATKLTGQGTGTNPSCQLKGNC</sequence>
<comment type="caution">
    <text evidence="1">The sequence shown here is derived from an EMBL/GenBank/DDBJ whole genome shotgun (WGS) entry which is preliminary data.</text>
</comment>
<evidence type="ECO:0000313" key="2">
    <source>
        <dbReference type="Proteomes" id="UP001240678"/>
    </source>
</evidence>
<reference evidence="1 2" key="1">
    <citation type="submission" date="2016-10" db="EMBL/GenBank/DDBJ databases">
        <title>The genome sequence of Colletotrichum fioriniae PJ7.</title>
        <authorList>
            <person name="Baroncelli R."/>
        </authorList>
    </citation>
    <scope>NUCLEOTIDE SEQUENCE [LARGE SCALE GENOMIC DNA]</scope>
    <source>
        <strain evidence="1 2">IMI 309622</strain>
    </source>
</reference>
<proteinExistence type="predicted"/>
<dbReference type="AlphaFoldDB" id="A0AAJ0E3E0"/>
<gene>
    <name evidence="1" type="ORF">CCOS01_05935</name>
</gene>
<dbReference type="GeneID" id="85337656"/>
<keyword evidence="2" id="KW-1185">Reference proteome</keyword>
<dbReference type="RefSeq" id="XP_060315881.1">
    <property type="nucleotide sequence ID" value="XM_060454109.1"/>
</dbReference>
<accession>A0AAJ0E3E0</accession>